<organism evidence="7 8">
    <name type="scientific">Deinococcus oregonensis</name>
    <dbReference type="NCBI Taxonomy" id="1805970"/>
    <lineage>
        <taxon>Bacteria</taxon>
        <taxon>Thermotogati</taxon>
        <taxon>Deinococcota</taxon>
        <taxon>Deinococci</taxon>
        <taxon>Deinococcales</taxon>
        <taxon>Deinococcaceae</taxon>
        <taxon>Deinococcus</taxon>
    </lineage>
</organism>
<gene>
    <name evidence="7" type="ORF">ACFFLM_12565</name>
</gene>
<dbReference type="Pfam" id="PF04930">
    <property type="entry name" value="FUN14"/>
    <property type="match status" value="1"/>
</dbReference>
<dbReference type="RefSeq" id="WP_380010376.1">
    <property type="nucleotide sequence ID" value="NZ_JBHLYR010000038.1"/>
</dbReference>
<dbReference type="PANTHER" id="PTHR21346">
    <property type="entry name" value="FUN14 DOMAIN CONTAINING"/>
    <property type="match status" value="1"/>
</dbReference>
<feature type="transmembrane region" description="Helical" evidence="6">
    <location>
        <begin position="20"/>
        <end position="41"/>
    </location>
</feature>
<evidence type="ECO:0000313" key="7">
    <source>
        <dbReference type="EMBL" id="MFB9992801.1"/>
    </source>
</evidence>
<comment type="similarity">
    <text evidence="2">Belongs to the FUN14 family.</text>
</comment>
<feature type="transmembrane region" description="Helical" evidence="6">
    <location>
        <begin position="48"/>
        <end position="73"/>
    </location>
</feature>
<feature type="transmembrane region" description="Helical" evidence="6">
    <location>
        <begin position="93"/>
        <end position="116"/>
    </location>
</feature>
<proteinExistence type="inferred from homology"/>
<evidence type="ECO:0000256" key="1">
    <source>
        <dbReference type="ARBA" id="ARBA00004370"/>
    </source>
</evidence>
<protein>
    <submittedName>
        <fullName evidence="7">FUN14 domain-containing protein</fullName>
    </submittedName>
</protein>
<evidence type="ECO:0000256" key="2">
    <source>
        <dbReference type="ARBA" id="ARBA00009160"/>
    </source>
</evidence>
<dbReference type="PANTHER" id="PTHR21346:SF10">
    <property type="entry name" value="TRANSMEMBRANE PROTEIN"/>
    <property type="match status" value="1"/>
</dbReference>
<keyword evidence="8" id="KW-1185">Reference proteome</keyword>
<dbReference type="Proteomes" id="UP001589733">
    <property type="component" value="Unassembled WGS sequence"/>
</dbReference>
<evidence type="ECO:0000256" key="5">
    <source>
        <dbReference type="ARBA" id="ARBA00023136"/>
    </source>
</evidence>
<dbReference type="InterPro" id="IPR007014">
    <property type="entry name" value="FUN14"/>
</dbReference>
<comment type="caution">
    <text evidence="7">The sequence shown here is derived from an EMBL/GenBank/DDBJ whole genome shotgun (WGS) entry which is preliminary data.</text>
</comment>
<keyword evidence="3 6" id="KW-0812">Transmembrane</keyword>
<dbReference type="EMBL" id="JBHLYR010000038">
    <property type="protein sequence ID" value="MFB9992801.1"/>
    <property type="molecule type" value="Genomic_DNA"/>
</dbReference>
<accession>A0ABV6B1P9</accession>
<evidence type="ECO:0000256" key="3">
    <source>
        <dbReference type="ARBA" id="ARBA00022692"/>
    </source>
</evidence>
<reference evidence="7 8" key="1">
    <citation type="submission" date="2024-09" db="EMBL/GenBank/DDBJ databases">
        <authorList>
            <person name="Sun Q."/>
            <person name="Mori K."/>
        </authorList>
    </citation>
    <scope>NUCLEOTIDE SEQUENCE [LARGE SCALE GENOMIC DNA]</scope>
    <source>
        <strain evidence="7 8">JCM 13503</strain>
    </source>
</reference>
<keyword evidence="4 6" id="KW-1133">Transmembrane helix</keyword>
<keyword evidence="5 6" id="KW-0472">Membrane</keyword>
<evidence type="ECO:0000256" key="6">
    <source>
        <dbReference type="SAM" id="Phobius"/>
    </source>
</evidence>
<comment type="subcellular location">
    <subcellularLocation>
        <location evidence="1">Membrane</location>
    </subcellularLocation>
</comment>
<sequence length="120" mass="12670">MPAPVPDPISADPALTGGLLTSLLPDLSVGAVLGFATGYALKKLGRIVLLLVGLLFIALQVLSWFDLITVHWTRVQALSEPWLRQGGEQGVAWLSRLLTANLPFAGAFTAALLVGLRARG</sequence>
<evidence type="ECO:0000256" key="4">
    <source>
        <dbReference type="ARBA" id="ARBA00022989"/>
    </source>
</evidence>
<evidence type="ECO:0000313" key="8">
    <source>
        <dbReference type="Proteomes" id="UP001589733"/>
    </source>
</evidence>
<name>A0ABV6B1P9_9DEIO</name>